<protein>
    <submittedName>
        <fullName evidence="3">DUF3325 domain-containing protein</fullName>
    </submittedName>
</protein>
<keyword evidence="1" id="KW-0812">Transmembrane</keyword>
<keyword evidence="1" id="KW-1133">Transmembrane helix</keyword>
<dbReference type="Proteomes" id="UP000626026">
    <property type="component" value="Unassembled WGS sequence"/>
</dbReference>
<name>A0ABR7RJ85_9PROT</name>
<proteinExistence type="predicted"/>
<keyword evidence="1" id="KW-0472">Membrane</keyword>
<dbReference type="InterPro" id="IPR000261">
    <property type="entry name" value="EH_dom"/>
</dbReference>
<feature type="transmembrane region" description="Helical" evidence="1">
    <location>
        <begin position="43"/>
        <end position="59"/>
    </location>
</feature>
<feature type="transmembrane region" description="Helical" evidence="1">
    <location>
        <begin position="66"/>
        <end position="84"/>
    </location>
</feature>
<keyword evidence="4" id="KW-1185">Reference proteome</keyword>
<accession>A0ABR7RJ85</accession>
<feature type="domain" description="EH" evidence="2">
    <location>
        <begin position="20"/>
        <end position="111"/>
    </location>
</feature>
<feature type="transmembrane region" description="Helical" evidence="1">
    <location>
        <begin position="90"/>
        <end position="108"/>
    </location>
</feature>
<comment type="caution">
    <text evidence="3">The sequence shown here is derived from an EMBL/GenBank/DDBJ whole genome shotgun (WGS) entry which is preliminary data.</text>
</comment>
<evidence type="ECO:0000313" key="4">
    <source>
        <dbReference type="Proteomes" id="UP000626026"/>
    </source>
</evidence>
<evidence type="ECO:0000313" key="3">
    <source>
        <dbReference type="EMBL" id="MBC9206463.1"/>
    </source>
</evidence>
<gene>
    <name evidence="3" type="ORF">IBL26_06410</name>
</gene>
<dbReference type="RefSeq" id="WP_187783637.1">
    <property type="nucleotide sequence ID" value="NZ_JACTVA010000007.1"/>
</dbReference>
<dbReference type="Pfam" id="PF11804">
    <property type="entry name" value="DUF3325"/>
    <property type="match status" value="1"/>
</dbReference>
<dbReference type="EMBL" id="JACTVA010000007">
    <property type="protein sequence ID" value="MBC9206463.1"/>
    <property type="molecule type" value="Genomic_DNA"/>
</dbReference>
<sequence>MIVLSFALACAGFAGLCLGMERHYEQVFRTRRIPPARRRLGVSAGWLLLALSLLPAVLQHGWGFGLVWWAGVLHAAALLLALTLTYAPRLVLAWAAAPVPALLLAALLPSL</sequence>
<organism evidence="3 4">
    <name type="scientific">Teichococcus aerophilus</name>
    <dbReference type="NCBI Taxonomy" id="1224513"/>
    <lineage>
        <taxon>Bacteria</taxon>
        <taxon>Pseudomonadati</taxon>
        <taxon>Pseudomonadota</taxon>
        <taxon>Alphaproteobacteria</taxon>
        <taxon>Acetobacterales</taxon>
        <taxon>Roseomonadaceae</taxon>
        <taxon>Roseomonas</taxon>
    </lineage>
</organism>
<dbReference type="InterPro" id="IPR021762">
    <property type="entry name" value="DUF3325"/>
</dbReference>
<dbReference type="PROSITE" id="PS50031">
    <property type="entry name" value="EH"/>
    <property type="match status" value="1"/>
</dbReference>
<evidence type="ECO:0000256" key="1">
    <source>
        <dbReference type="SAM" id="Phobius"/>
    </source>
</evidence>
<reference evidence="3 4" key="1">
    <citation type="journal article" date="2013" name="Int. J. Syst. Evol. Microbiol.">
        <title>Roseomonas aerophila sp. nov., isolated from air.</title>
        <authorList>
            <person name="Kim S.J."/>
            <person name="Weon H.Y."/>
            <person name="Ahn J.H."/>
            <person name="Hong S.B."/>
            <person name="Seok S.J."/>
            <person name="Whang K.S."/>
            <person name="Kwon S.W."/>
        </authorList>
    </citation>
    <scope>NUCLEOTIDE SEQUENCE [LARGE SCALE GENOMIC DNA]</scope>
    <source>
        <strain evidence="3 4">NBRC 108923</strain>
    </source>
</reference>
<evidence type="ECO:0000259" key="2">
    <source>
        <dbReference type="PROSITE" id="PS50031"/>
    </source>
</evidence>